<evidence type="ECO:0000259" key="2">
    <source>
        <dbReference type="Pfam" id="PF00248"/>
    </source>
</evidence>
<dbReference type="InterPro" id="IPR018170">
    <property type="entry name" value="Aldo/ket_reductase_CS"/>
</dbReference>
<organism evidence="3 4">
    <name type="scientific">Hortaea werneckii</name>
    <name type="common">Black yeast</name>
    <name type="synonym">Cladosporium werneckii</name>
    <dbReference type="NCBI Taxonomy" id="91943"/>
    <lineage>
        <taxon>Eukaryota</taxon>
        <taxon>Fungi</taxon>
        <taxon>Dikarya</taxon>
        <taxon>Ascomycota</taxon>
        <taxon>Pezizomycotina</taxon>
        <taxon>Dothideomycetes</taxon>
        <taxon>Dothideomycetidae</taxon>
        <taxon>Mycosphaerellales</taxon>
        <taxon>Teratosphaeriaceae</taxon>
        <taxon>Hortaea</taxon>
    </lineage>
</organism>
<dbReference type="PRINTS" id="PR00069">
    <property type="entry name" value="ALDKETRDTASE"/>
</dbReference>
<dbReference type="PROSITE" id="PS00063">
    <property type="entry name" value="ALDOKETO_REDUCTASE_3"/>
    <property type="match status" value="1"/>
</dbReference>
<dbReference type="EMBL" id="QWIQ01000174">
    <property type="protein sequence ID" value="RMZ01950.1"/>
    <property type="molecule type" value="Genomic_DNA"/>
</dbReference>
<feature type="domain" description="NADP-dependent oxidoreductase" evidence="2">
    <location>
        <begin position="59"/>
        <end position="348"/>
    </location>
</feature>
<comment type="caution">
    <text evidence="3">The sequence shown here is derived from an EMBL/GenBank/DDBJ whole genome shotgun (WGS) entry which is preliminary data.</text>
</comment>
<evidence type="ECO:0000313" key="4">
    <source>
        <dbReference type="Proteomes" id="UP000281468"/>
    </source>
</evidence>
<dbReference type="GO" id="GO:0016491">
    <property type="term" value="F:oxidoreductase activity"/>
    <property type="evidence" value="ECO:0007669"/>
    <property type="project" value="UniProtKB-KW"/>
</dbReference>
<dbReference type="Pfam" id="PF00248">
    <property type="entry name" value="Aldo_ket_red"/>
    <property type="match status" value="1"/>
</dbReference>
<keyword evidence="1" id="KW-0560">Oxidoreductase</keyword>
<dbReference type="Gene3D" id="3.20.20.100">
    <property type="entry name" value="NADP-dependent oxidoreductase domain"/>
    <property type="match status" value="1"/>
</dbReference>
<dbReference type="InterPro" id="IPR020471">
    <property type="entry name" value="AKR"/>
</dbReference>
<dbReference type="AlphaFoldDB" id="A0A3M7GLB2"/>
<dbReference type="PANTHER" id="PTHR11732">
    <property type="entry name" value="ALDO/KETO REDUCTASE"/>
    <property type="match status" value="1"/>
</dbReference>
<evidence type="ECO:0000313" key="3">
    <source>
        <dbReference type="EMBL" id="RMZ01950.1"/>
    </source>
</evidence>
<gene>
    <name evidence="3" type="ORF">D0862_06200</name>
</gene>
<reference evidence="3 4" key="1">
    <citation type="journal article" date="2018" name="BMC Genomics">
        <title>Genomic evidence for intraspecific hybridization in a clonal and extremely halotolerant yeast.</title>
        <authorList>
            <person name="Gostincar C."/>
            <person name="Stajich J.E."/>
            <person name="Zupancic J."/>
            <person name="Zalar P."/>
            <person name="Gunde-Cimerman N."/>
        </authorList>
    </citation>
    <scope>NUCLEOTIDE SEQUENCE [LARGE SCALE GENOMIC DNA]</scope>
    <source>
        <strain evidence="3 4">EXF-171</strain>
    </source>
</reference>
<protein>
    <recommendedName>
        <fullName evidence="2">NADP-dependent oxidoreductase domain-containing protein</fullName>
    </recommendedName>
</protein>
<dbReference type="InterPro" id="IPR023210">
    <property type="entry name" value="NADP_OxRdtase_dom"/>
</dbReference>
<evidence type="ECO:0000256" key="1">
    <source>
        <dbReference type="ARBA" id="ARBA00023002"/>
    </source>
</evidence>
<dbReference type="Proteomes" id="UP000281468">
    <property type="component" value="Unassembled WGS sequence"/>
</dbReference>
<dbReference type="InterPro" id="IPR036812">
    <property type="entry name" value="NAD(P)_OxRdtase_dom_sf"/>
</dbReference>
<sequence>MQKLRIITISSTLLLGLFTLLLHKFPNCRISAQVIFFSQEMALSDHFRLNTGAQIPGVGLGTWKSAPGEVRSAVAFALRDGYRHIDAALTFESANHCLRIYGVSALASLRSKENFLLILGKATKVKSAKASGTAVSRLWNTHHPNVQEGLQQSLDALGVDYLDLYPGAAAFSKVRPDSNIDALNETHPLLPTNPDGSRAVDRSWDMSKTWLQMEEVYKTGKARAIGVANWSVPYLEALSKSWNIVPAVNQVELHPFLPQHELKRWCKEKGILLEAYSPLGSSGAPLQSDPAIQALATKYSVQPATILISYHVNRGVVVLPKSVTEARITQNRHVIKFEEEDLVMLDSLASQEGKAKRLNTPLWGFDLGFDDWYGPVTRQ</sequence>
<dbReference type="SUPFAM" id="SSF51430">
    <property type="entry name" value="NAD(P)-linked oxidoreductase"/>
    <property type="match status" value="1"/>
</dbReference>
<proteinExistence type="predicted"/>
<accession>A0A3M7GLB2</accession>
<name>A0A3M7GLB2_HORWE</name>